<accession>A0A1F7GDN2</accession>
<comment type="caution">
    <text evidence="4">The sequence shown here is derived from an EMBL/GenBank/DDBJ whole genome shotgun (WGS) entry which is preliminary data.</text>
</comment>
<keyword evidence="2" id="KW-0812">Transmembrane</keyword>
<name>A0A1F7GDN2_9BACT</name>
<protein>
    <recommendedName>
        <fullName evidence="3">DUF11 domain-containing protein</fullName>
    </recommendedName>
</protein>
<proteinExistence type="predicted"/>
<dbReference type="Proteomes" id="UP000178372">
    <property type="component" value="Unassembled WGS sequence"/>
</dbReference>
<dbReference type="AlphaFoldDB" id="A0A1F7GDN2"/>
<dbReference type="InterPro" id="IPR001434">
    <property type="entry name" value="OmcB-like_DUF11"/>
</dbReference>
<evidence type="ECO:0000259" key="3">
    <source>
        <dbReference type="Pfam" id="PF01345"/>
    </source>
</evidence>
<evidence type="ECO:0000313" key="4">
    <source>
        <dbReference type="EMBL" id="OGK16987.1"/>
    </source>
</evidence>
<feature type="domain" description="DUF11" evidence="3">
    <location>
        <begin position="539"/>
        <end position="652"/>
    </location>
</feature>
<gene>
    <name evidence="4" type="ORF">A2690_02330</name>
</gene>
<sequence>MIKNVVFIKIISVILILLFFITPLTVLSEELPEEPTPTPTQTVITPTPTDTTQFHSTDESFLYETEYDSLNYPGDSTGSATVNTADNVNVISSDSALLNIKVETDNNTVVIRDTDVYSTTGGNSVSDNISLTGPVTLTTGNVDATATIATIVNTNVVGLNVQPIIHNLFTPLNSDLNLSNISSCQPFDESIAGDIQFNENTGNNVTLLNSDQIEQNVGVYTTNDATITNNITLTSETGHNRAVDNIGSGVELTTGDATSTANIANVANTNLIGNCGLFALFNFFKGGTGSLVLPYEIDFITKGSQNSASSVASNSGDNLSNTVYSTQSKLVDVTASNSAILSTIVTTDSNTGLNSIFDSISFDNQLLIDVGDNDSAINTIDMANMNFVDSNFSYVRVNHLGHFKGKVIGWDGEFIEGDDYFILYAKLPSTSNLQLADDQELQLLNTGDDVVASDSGQFTSILDVETLNNAAIINNIDLNANTGSNSASMFNPQITTGDATTLANIFNIVNLSVIGNNWYFAVINLFDDFFGNIIFPRPDLVLKKEVNAKTAQVGDQITYSLYFANSGQTSAKQVKLVDTLPNGVDIVSSNYDYSKKDSTLTFSLGEIVPNQTGVITMVVKINNNAPVDIINSATISTQTVEPNKDDNQSSATTNIVPLNVTTTQNSNSNQQATPTQSPLSLANRPTSYYYLDKRNIKTFHRELKLNKERMILGANEKDKLKDKPNNVGDILDGINTKGLSILMIVLMSYALGFATGVIFTRKFS</sequence>
<dbReference type="InterPro" id="IPR047589">
    <property type="entry name" value="DUF11_rpt"/>
</dbReference>
<evidence type="ECO:0000256" key="2">
    <source>
        <dbReference type="SAM" id="Phobius"/>
    </source>
</evidence>
<dbReference type="EMBL" id="MFZF01000007">
    <property type="protein sequence ID" value="OGK16987.1"/>
    <property type="molecule type" value="Genomic_DNA"/>
</dbReference>
<keyword evidence="2" id="KW-1133">Transmembrane helix</keyword>
<feature type="transmembrane region" description="Helical" evidence="2">
    <location>
        <begin position="739"/>
        <end position="759"/>
    </location>
</feature>
<evidence type="ECO:0000256" key="1">
    <source>
        <dbReference type="SAM" id="MobiDB-lite"/>
    </source>
</evidence>
<feature type="region of interest" description="Disordered" evidence="1">
    <location>
        <begin position="31"/>
        <end position="51"/>
    </location>
</feature>
<dbReference type="Pfam" id="PF01345">
    <property type="entry name" value="DUF11"/>
    <property type="match status" value="1"/>
</dbReference>
<feature type="compositionally biased region" description="Low complexity" evidence="1">
    <location>
        <begin position="39"/>
        <end position="51"/>
    </location>
</feature>
<reference evidence="4 5" key="1">
    <citation type="journal article" date="2016" name="Nat. Commun.">
        <title>Thousands of microbial genomes shed light on interconnected biogeochemical processes in an aquifer system.</title>
        <authorList>
            <person name="Anantharaman K."/>
            <person name="Brown C.T."/>
            <person name="Hug L.A."/>
            <person name="Sharon I."/>
            <person name="Castelle C.J."/>
            <person name="Probst A.J."/>
            <person name="Thomas B.C."/>
            <person name="Singh A."/>
            <person name="Wilkins M.J."/>
            <person name="Karaoz U."/>
            <person name="Brodie E.L."/>
            <person name="Williams K.H."/>
            <person name="Hubbard S.S."/>
            <person name="Banfield J.F."/>
        </authorList>
    </citation>
    <scope>NUCLEOTIDE SEQUENCE [LARGE SCALE GENOMIC DNA]</scope>
</reference>
<dbReference type="NCBIfam" id="TIGR01451">
    <property type="entry name" value="B_ant_repeat"/>
    <property type="match status" value="1"/>
</dbReference>
<evidence type="ECO:0000313" key="5">
    <source>
        <dbReference type="Proteomes" id="UP000178372"/>
    </source>
</evidence>
<keyword evidence="2" id="KW-0472">Membrane</keyword>
<organism evidence="4 5">
    <name type="scientific">Candidatus Roizmanbacteria bacterium RIFCSPHIGHO2_01_FULL_39_12b</name>
    <dbReference type="NCBI Taxonomy" id="1802030"/>
    <lineage>
        <taxon>Bacteria</taxon>
        <taxon>Candidatus Roizmaniibacteriota</taxon>
    </lineage>
</organism>